<reference evidence="1 2" key="1">
    <citation type="submission" date="2017-09" db="EMBL/GenBank/DDBJ databases">
        <authorList>
            <person name="Ehlers B."/>
            <person name="Leendertz F.H."/>
        </authorList>
    </citation>
    <scope>NUCLEOTIDE SEQUENCE [LARGE SCALE GENOMIC DNA]</scope>
    <source>
        <strain evidence="1 2">DSM 18289</strain>
    </source>
</reference>
<dbReference type="AlphaFoldDB" id="A0A285PEX7"/>
<dbReference type="EMBL" id="OBEL01000003">
    <property type="protein sequence ID" value="SNZ19843.1"/>
    <property type="molecule type" value="Genomic_DNA"/>
</dbReference>
<keyword evidence="2" id="KW-1185">Reference proteome</keyword>
<gene>
    <name evidence="1" type="ORF">SAMN06265368_2938</name>
</gene>
<dbReference type="Proteomes" id="UP000219439">
    <property type="component" value="Unassembled WGS sequence"/>
</dbReference>
<evidence type="ECO:0000313" key="1">
    <source>
        <dbReference type="EMBL" id="SNZ19843.1"/>
    </source>
</evidence>
<accession>A0A285PEX7</accession>
<organism evidence="1 2">
    <name type="scientific">Cohaesibacter gelatinilyticus</name>
    <dbReference type="NCBI Taxonomy" id="372072"/>
    <lineage>
        <taxon>Bacteria</taxon>
        <taxon>Pseudomonadati</taxon>
        <taxon>Pseudomonadota</taxon>
        <taxon>Alphaproteobacteria</taxon>
        <taxon>Hyphomicrobiales</taxon>
        <taxon>Cohaesibacteraceae</taxon>
    </lineage>
</organism>
<proteinExistence type="predicted"/>
<name>A0A285PEX7_9HYPH</name>
<protein>
    <submittedName>
        <fullName evidence="1">Uncharacterized protein</fullName>
    </submittedName>
</protein>
<sequence>MVWLTIRQQGRCPQSLENRPLVLINDLLNIVIFLGKCPGIVRRKLPCQQAIDKHPMCHCFPPLVLFIYRSRYGAI</sequence>
<evidence type="ECO:0000313" key="2">
    <source>
        <dbReference type="Proteomes" id="UP000219439"/>
    </source>
</evidence>